<feature type="compositionally biased region" description="Polar residues" evidence="1">
    <location>
        <begin position="241"/>
        <end position="251"/>
    </location>
</feature>
<dbReference type="InParanoid" id="A0A067N9M6"/>
<sequence length="269" mass="29265">MKAAARLIVWEPLRMDYTNDAICDATIAHLRRHSKTNDFSDFFKSASSTRMKALNTQLGKDASYVKGLLKDLIRAGVHPEYGLTSLTDSVTEGMRSFTGSSNGASAQHAIHVLILRAFARANLHLLKESTKLNPGPPNFAAGDSEPLQPPANAEPRPKKRRRTRGTDFFSKLTEYFEEKEKEWGTDTATGEWAKYIDDALNTERRIHPNDMVSIIPARSSGDHALNSAPANADVMSGQAPRASTSSGASLTPSHVSQFSALFTMGGTSG</sequence>
<dbReference type="HOGENOM" id="CLU_1245167_0_0_1"/>
<evidence type="ECO:0000313" key="2">
    <source>
        <dbReference type="EMBL" id="KDQ20802.1"/>
    </source>
</evidence>
<feature type="region of interest" description="Disordered" evidence="1">
    <location>
        <begin position="129"/>
        <end position="165"/>
    </location>
</feature>
<reference evidence="3" key="1">
    <citation type="journal article" date="2014" name="Proc. Natl. Acad. Sci. U.S.A.">
        <title>Extensive sampling of basidiomycete genomes demonstrates inadequacy of the white-rot/brown-rot paradigm for wood decay fungi.</title>
        <authorList>
            <person name="Riley R."/>
            <person name="Salamov A.A."/>
            <person name="Brown D.W."/>
            <person name="Nagy L.G."/>
            <person name="Floudas D."/>
            <person name="Held B.W."/>
            <person name="Levasseur A."/>
            <person name="Lombard V."/>
            <person name="Morin E."/>
            <person name="Otillar R."/>
            <person name="Lindquist E.A."/>
            <person name="Sun H."/>
            <person name="LaButti K.M."/>
            <person name="Schmutz J."/>
            <person name="Jabbour D."/>
            <person name="Luo H."/>
            <person name="Baker S.E."/>
            <person name="Pisabarro A.G."/>
            <person name="Walton J.D."/>
            <person name="Blanchette R.A."/>
            <person name="Henrissat B."/>
            <person name="Martin F."/>
            <person name="Cullen D."/>
            <person name="Hibbett D.S."/>
            <person name="Grigoriev I.V."/>
        </authorList>
    </citation>
    <scope>NUCLEOTIDE SEQUENCE [LARGE SCALE GENOMIC DNA]</scope>
    <source>
        <strain evidence="3">FD-172 SS1</strain>
    </source>
</reference>
<dbReference type="AlphaFoldDB" id="A0A067N9M6"/>
<protein>
    <submittedName>
        <fullName evidence="2">Uncharacterized protein</fullName>
    </submittedName>
</protein>
<organism evidence="2 3">
    <name type="scientific">Botryobasidium botryosum (strain FD-172 SS1)</name>
    <dbReference type="NCBI Taxonomy" id="930990"/>
    <lineage>
        <taxon>Eukaryota</taxon>
        <taxon>Fungi</taxon>
        <taxon>Dikarya</taxon>
        <taxon>Basidiomycota</taxon>
        <taxon>Agaricomycotina</taxon>
        <taxon>Agaricomycetes</taxon>
        <taxon>Cantharellales</taxon>
        <taxon>Botryobasidiaceae</taxon>
        <taxon>Botryobasidium</taxon>
    </lineage>
</organism>
<dbReference type="STRING" id="930990.A0A067N9M6"/>
<dbReference type="Proteomes" id="UP000027195">
    <property type="component" value="Unassembled WGS sequence"/>
</dbReference>
<dbReference type="EMBL" id="KL198017">
    <property type="protein sequence ID" value="KDQ20802.1"/>
    <property type="molecule type" value="Genomic_DNA"/>
</dbReference>
<proteinExistence type="predicted"/>
<gene>
    <name evidence="2" type="ORF">BOTBODRAFT_26817</name>
</gene>
<keyword evidence="3" id="KW-1185">Reference proteome</keyword>
<accession>A0A067N9M6</accession>
<name>A0A067N9M6_BOTB1</name>
<dbReference type="OrthoDB" id="3007288at2759"/>
<evidence type="ECO:0000313" key="3">
    <source>
        <dbReference type="Proteomes" id="UP000027195"/>
    </source>
</evidence>
<evidence type="ECO:0000256" key="1">
    <source>
        <dbReference type="SAM" id="MobiDB-lite"/>
    </source>
</evidence>
<feature type="region of interest" description="Disordered" evidence="1">
    <location>
        <begin position="223"/>
        <end position="251"/>
    </location>
</feature>